<dbReference type="PROSITE" id="PS50048">
    <property type="entry name" value="ZN2_CY6_FUNGAL_2"/>
    <property type="match status" value="1"/>
</dbReference>
<dbReference type="PANTHER" id="PTHR31668">
    <property type="entry name" value="GLUCOSE TRANSPORT TRANSCRIPTION REGULATOR RGT1-RELATED-RELATED"/>
    <property type="match status" value="1"/>
</dbReference>
<dbReference type="GeneID" id="19303632"/>
<sequence>MESNPPAENASPSDKPLPTPPPAARNNRKAKRQRGSQPQSVPEPAPGERDTTPAAVSHGNNNQPHQPLAPNHRPVHPYPAYPMMNPPYSMNGSPYPQPPASNPSYNSSANPAMNRSSPQVGPGMPNNVPPHPYPYPLQQNPYPTHGYGYPQFAAPHMMVYPRQPSQEALKTQGASSPAPSPTSTSGKRKRKSTDDARGHGVGERASDEEVASGRASGHHASPGTTGVVDVKKRTKTQRACDSCRTRKIRCDIIPDTDPPVCQHCRQYGYECTAFKPITETRFKKRRMEQDNAASGAEREKTESLRTGTASPAPSTHYFGPTSPAYLLHSQHSIPPRVYESYDLRYHHSWEVSRGGDGLIQIAEPDRSEPATALPKPIDPRIEREVIQKLVNAYFAEVCPLLPVVTQSELLSSPSPPPILLYSMCAVAAAKRDVPQTVFDTLRHAVNSVIKADDVLSTASVVNVQSLLILSMTGDCHSQFVPNALSALWIRLGAAIRMAQDLGLHRAESVKANIEMRRRLWGVCVVSDRWTSLAYGHPFMIDVQDCDARLPSSGDPNDLYMDEMVRLSIILGRVLKTIYSPSGLTLATDEILYALLADIEAWKKNLPESLQFRGPETPTNGGILHLLYSCVCMIFWRVFMRISYSCPSHLKFSLTVEQWSNLVQLTGEAIDWLDAHERQYDVWLLVAYATTSCALVQYHTWARRKDHEAVNKLRKLRDCVRRWEKSLSPDHMSARRKTAEIISLLYEATQGPAQSLEAPALNPTGGVKGKNLQEGLDYKKDPSRPGGGVYIAHGKAREGDYSEVPPGQVILSDDESEGEELSVMSALGVSHVRGTAEPAARTPPSPLGDPSSDVAGGVTSFWSAPGSSGGANNANADTNRAAAGSQGSQAAGSSLVNMVPLTGPGASFTNLNPAMNDLMATANNNVQVMNVLDMPMPEASNNQLQQYAVAEDGFLDGLPGGMFDWGQWDTFFARLAPQVGLPGFQQPLAQDQQASTSNGITGSMPGQPDGRSQQRDQMGYRPPGSGS</sequence>
<dbReference type="Gene3D" id="4.10.240.10">
    <property type="entry name" value="Zn(2)-C6 fungal-type DNA-binding domain"/>
    <property type="match status" value="1"/>
</dbReference>
<feature type="compositionally biased region" description="Polar residues" evidence="6">
    <location>
        <begin position="164"/>
        <end position="173"/>
    </location>
</feature>
<dbReference type="OrthoDB" id="4161332at2759"/>
<evidence type="ECO:0000256" key="3">
    <source>
        <dbReference type="ARBA" id="ARBA00023125"/>
    </source>
</evidence>
<dbReference type="CDD" id="cd00067">
    <property type="entry name" value="GAL4"/>
    <property type="match status" value="1"/>
</dbReference>
<gene>
    <name evidence="8" type="ORF">GLOTRDRAFT_136812</name>
</gene>
<evidence type="ECO:0000313" key="8">
    <source>
        <dbReference type="EMBL" id="EPQ58008.1"/>
    </source>
</evidence>
<accession>S7QFU1</accession>
<feature type="region of interest" description="Disordered" evidence="6">
    <location>
        <begin position="285"/>
        <end position="314"/>
    </location>
</feature>
<protein>
    <recommendedName>
        <fullName evidence="7">Zn(2)-C6 fungal-type domain-containing protein</fullName>
    </recommendedName>
</protein>
<feature type="region of interest" description="Disordered" evidence="6">
    <location>
        <begin position="164"/>
        <end position="238"/>
    </location>
</feature>
<feature type="region of interest" description="Disordered" evidence="6">
    <location>
        <begin position="755"/>
        <end position="820"/>
    </location>
</feature>
<keyword evidence="9" id="KW-1185">Reference proteome</keyword>
<dbReference type="PROSITE" id="PS00463">
    <property type="entry name" value="ZN2_CY6_FUNGAL_1"/>
    <property type="match status" value="1"/>
</dbReference>
<feature type="compositionally biased region" description="Low complexity" evidence="6">
    <location>
        <begin position="102"/>
        <end position="126"/>
    </location>
</feature>
<dbReference type="OMA" id="DCIRRWE"/>
<dbReference type="KEGG" id="gtr:GLOTRDRAFT_136812"/>
<dbReference type="SMART" id="SM00066">
    <property type="entry name" value="GAL4"/>
    <property type="match status" value="1"/>
</dbReference>
<dbReference type="GO" id="GO:0006351">
    <property type="term" value="P:DNA-templated transcription"/>
    <property type="evidence" value="ECO:0007669"/>
    <property type="project" value="InterPro"/>
</dbReference>
<feature type="domain" description="Zn(2)-C6 fungal-type" evidence="7">
    <location>
        <begin position="239"/>
        <end position="273"/>
    </location>
</feature>
<feature type="compositionally biased region" description="Low complexity" evidence="6">
    <location>
        <begin position="81"/>
        <end position="94"/>
    </location>
</feature>
<organism evidence="8 9">
    <name type="scientific">Gloeophyllum trabeum (strain ATCC 11539 / FP-39264 / Madison 617)</name>
    <name type="common">Brown rot fungus</name>
    <dbReference type="NCBI Taxonomy" id="670483"/>
    <lineage>
        <taxon>Eukaryota</taxon>
        <taxon>Fungi</taxon>
        <taxon>Dikarya</taxon>
        <taxon>Basidiomycota</taxon>
        <taxon>Agaricomycotina</taxon>
        <taxon>Agaricomycetes</taxon>
        <taxon>Gloeophyllales</taxon>
        <taxon>Gloeophyllaceae</taxon>
        <taxon>Gloeophyllum</taxon>
    </lineage>
</organism>
<dbReference type="SUPFAM" id="SSF57701">
    <property type="entry name" value="Zn2/Cys6 DNA-binding domain"/>
    <property type="match status" value="1"/>
</dbReference>
<feature type="region of interest" description="Disordered" evidence="6">
    <location>
        <begin position="1"/>
        <end position="139"/>
    </location>
</feature>
<evidence type="ECO:0000256" key="6">
    <source>
        <dbReference type="SAM" id="MobiDB-lite"/>
    </source>
</evidence>
<dbReference type="PANTHER" id="PTHR31668:SF26">
    <property type="entry name" value="GLUCOSE TRANSPORT TRANSCRIPTION REGULATOR RGT1-RELATED"/>
    <property type="match status" value="1"/>
</dbReference>
<dbReference type="HOGENOM" id="CLU_006242_0_0_1"/>
<feature type="compositionally biased region" description="Polar residues" evidence="6">
    <location>
        <begin position="987"/>
        <end position="1000"/>
    </location>
</feature>
<dbReference type="AlphaFoldDB" id="S7QFU1"/>
<evidence type="ECO:0000256" key="4">
    <source>
        <dbReference type="ARBA" id="ARBA00023163"/>
    </source>
</evidence>
<feature type="region of interest" description="Disordered" evidence="6">
    <location>
        <begin position="987"/>
        <end position="1026"/>
    </location>
</feature>
<dbReference type="InterPro" id="IPR036864">
    <property type="entry name" value="Zn2-C6_fun-type_DNA-bd_sf"/>
</dbReference>
<feature type="compositionally biased region" description="Polar residues" evidence="6">
    <location>
        <begin position="304"/>
        <end position="313"/>
    </location>
</feature>
<dbReference type="GO" id="GO:0000981">
    <property type="term" value="F:DNA-binding transcription factor activity, RNA polymerase II-specific"/>
    <property type="evidence" value="ECO:0007669"/>
    <property type="project" value="InterPro"/>
</dbReference>
<dbReference type="Pfam" id="PF04082">
    <property type="entry name" value="Fungal_trans"/>
    <property type="match status" value="1"/>
</dbReference>
<name>S7QFU1_GLOTA</name>
<dbReference type="Pfam" id="PF00172">
    <property type="entry name" value="Zn_clus"/>
    <property type="match status" value="1"/>
</dbReference>
<dbReference type="RefSeq" id="XP_007863305.1">
    <property type="nucleotide sequence ID" value="XM_007865114.1"/>
</dbReference>
<evidence type="ECO:0000256" key="5">
    <source>
        <dbReference type="ARBA" id="ARBA00023242"/>
    </source>
</evidence>
<dbReference type="SMART" id="SM00906">
    <property type="entry name" value="Fungal_trans"/>
    <property type="match status" value="1"/>
</dbReference>
<dbReference type="STRING" id="670483.S7QFU1"/>
<dbReference type="InterPro" id="IPR007219">
    <property type="entry name" value="XnlR_reg_dom"/>
</dbReference>
<feature type="compositionally biased region" description="Basic and acidic residues" evidence="6">
    <location>
        <begin position="192"/>
        <end position="207"/>
    </location>
</feature>
<dbReference type="GO" id="GO:0003677">
    <property type="term" value="F:DNA binding"/>
    <property type="evidence" value="ECO:0007669"/>
    <property type="project" value="UniProtKB-KW"/>
</dbReference>
<feature type="compositionally biased region" description="Low complexity" evidence="6">
    <location>
        <begin position="174"/>
        <end position="185"/>
    </location>
</feature>
<keyword evidence="2" id="KW-0805">Transcription regulation</keyword>
<evidence type="ECO:0000256" key="2">
    <source>
        <dbReference type="ARBA" id="ARBA00023015"/>
    </source>
</evidence>
<dbReference type="Proteomes" id="UP000030669">
    <property type="component" value="Unassembled WGS sequence"/>
</dbReference>
<dbReference type="InterPro" id="IPR050797">
    <property type="entry name" value="Carb_Metab_Trans_Reg"/>
</dbReference>
<evidence type="ECO:0000313" key="9">
    <source>
        <dbReference type="Proteomes" id="UP000030669"/>
    </source>
</evidence>
<evidence type="ECO:0000256" key="1">
    <source>
        <dbReference type="ARBA" id="ARBA00022723"/>
    </source>
</evidence>
<reference evidence="8 9" key="1">
    <citation type="journal article" date="2012" name="Science">
        <title>The Paleozoic origin of enzymatic lignin decomposition reconstructed from 31 fungal genomes.</title>
        <authorList>
            <person name="Floudas D."/>
            <person name="Binder M."/>
            <person name="Riley R."/>
            <person name="Barry K."/>
            <person name="Blanchette R.A."/>
            <person name="Henrissat B."/>
            <person name="Martinez A.T."/>
            <person name="Otillar R."/>
            <person name="Spatafora J.W."/>
            <person name="Yadav J.S."/>
            <person name="Aerts A."/>
            <person name="Benoit I."/>
            <person name="Boyd A."/>
            <person name="Carlson A."/>
            <person name="Copeland A."/>
            <person name="Coutinho P.M."/>
            <person name="de Vries R.P."/>
            <person name="Ferreira P."/>
            <person name="Findley K."/>
            <person name="Foster B."/>
            <person name="Gaskell J."/>
            <person name="Glotzer D."/>
            <person name="Gorecki P."/>
            <person name="Heitman J."/>
            <person name="Hesse C."/>
            <person name="Hori C."/>
            <person name="Igarashi K."/>
            <person name="Jurgens J.A."/>
            <person name="Kallen N."/>
            <person name="Kersten P."/>
            <person name="Kohler A."/>
            <person name="Kuees U."/>
            <person name="Kumar T.K.A."/>
            <person name="Kuo A."/>
            <person name="LaButti K."/>
            <person name="Larrondo L.F."/>
            <person name="Lindquist E."/>
            <person name="Ling A."/>
            <person name="Lombard V."/>
            <person name="Lucas S."/>
            <person name="Lundell T."/>
            <person name="Martin R."/>
            <person name="McLaughlin D.J."/>
            <person name="Morgenstern I."/>
            <person name="Morin E."/>
            <person name="Murat C."/>
            <person name="Nagy L.G."/>
            <person name="Nolan M."/>
            <person name="Ohm R.A."/>
            <person name="Patyshakuliyeva A."/>
            <person name="Rokas A."/>
            <person name="Ruiz-Duenas F.J."/>
            <person name="Sabat G."/>
            <person name="Salamov A."/>
            <person name="Samejima M."/>
            <person name="Schmutz J."/>
            <person name="Slot J.C."/>
            <person name="St John F."/>
            <person name="Stenlid J."/>
            <person name="Sun H."/>
            <person name="Sun S."/>
            <person name="Syed K."/>
            <person name="Tsang A."/>
            <person name="Wiebenga A."/>
            <person name="Young D."/>
            <person name="Pisabarro A."/>
            <person name="Eastwood D.C."/>
            <person name="Martin F."/>
            <person name="Cullen D."/>
            <person name="Grigoriev I.V."/>
            <person name="Hibbett D.S."/>
        </authorList>
    </citation>
    <scope>NUCLEOTIDE SEQUENCE [LARGE SCALE GENOMIC DNA]</scope>
    <source>
        <strain evidence="8 9">ATCC 11539</strain>
    </source>
</reference>
<keyword evidence="3" id="KW-0238">DNA-binding</keyword>
<dbReference type="EMBL" id="KB469298">
    <property type="protein sequence ID" value="EPQ58008.1"/>
    <property type="molecule type" value="Genomic_DNA"/>
</dbReference>
<evidence type="ECO:0000259" key="7">
    <source>
        <dbReference type="PROSITE" id="PS50048"/>
    </source>
</evidence>
<proteinExistence type="predicted"/>
<dbReference type="GO" id="GO:0008270">
    <property type="term" value="F:zinc ion binding"/>
    <property type="evidence" value="ECO:0007669"/>
    <property type="project" value="InterPro"/>
</dbReference>
<dbReference type="CDD" id="cd12148">
    <property type="entry name" value="fungal_TF_MHR"/>
    <property type="match status" value="1"/>
</dbReference>
<dbReference type="InterPro" id="IPR001138">
    <property type="entry name" value="Zn2Cys6_DnaBD"/>
</dbReference>
<keyword evidence="4" id="KW-0804">Transcription</keyword>
<dbReference type="eggNOG" id="ENOG502QUQG">
    <property type="taxonomic scope" value="Eukaryota"/>
</dbReference>
<keyword evidence="5" id="KW-0539">Nucleus</keyword>
<feature type="compositionally biased region" description="Low complexity" evidence="6">
    <location>
        <begin position="862"/>
        <end position="887"/>
    </location>
</feature>
<feature type="region of interest" description="Disordered" evidence="6">
    <location>
        <begin position="832"/>
        <end position="887"/>
    </location>
</feature>
<keyword evidence="1" id="KW-0479">Metal-binding</keyword>